<feature type="non-terminal residue" evidence="2">
    <location>
        <position position="1"/>
    </location>
</feature>
<evidence type="ECO:0000313" key="3">
    <source>
        <dbReference type="Proteomes" id="UP000244913"/>
    </source>
</evidence>
<protein>
    <recommendedName>
        <fullName evidence="4">Type II secretion system protein GspC N-terminal domain-containing protein</fullName>
    </recommendedName>
</protein>
<evidence type="ECO:0008006" key="4">
    <source>
        <dbReference type="Google" id="ProtNLM"/>
    </source>
</evidence>
<dbReference type="EMBL" id="QDKP01000007">
    <property type="protein sequence ID" value="PVM88814.1"/>
    <property type="molecule type" value="Genomic_DNA"/>
</dbReference>
<evidence type="ECO:0000313" key="2">
    <source>
        <dbReference type="EMBL" id="PVM88814.1"/>
    </source>
</evidence>
<reference evidence="2 3" key="1">
    <citation type="submission" date="2018-04" db="EMBL/GenBank/DDBJ databases">
        <title>The genome sequence of Caulobacter sp. 736.</title>
        <authorList>
            <person name="Gao J."/>
            <person name="Sun J."/>
        </authorList>
    </citation>
    <scope>NUCLEOTIDE SEQUENCE [LARGE SCALE GENOMIC DNA]</scope>
    <source>
        <strain evidence="2 3">736</strain>
    </source>
</reference>
<comment type="caution">
    <text evidence="2">The sequence shown here is derived from an EMBL/GenBank/DDBJ whole genome shotgun (WGS) entry which is preliminary data.</text>
</comment>
<gene>
    <name evidence="2" type="ORF">DDF65_01315</name>
</gene>
<proteinExistence type="predicted"/>
<evidence type="ECO:0000256" key="1">
    <source>
        <dbReference type="SAM" id="MobiDB-lite"/>
    </source>
</evidence>
<keyword evidence="3" id="KW-1185">Reference proteome</keyword>
<dbReference type="Proteomes" id="UP000244913">
    <property type="component" value="Unassembled WGS sequence"/>
</dbReference>
<feature type="compositionally biased region" description="Pro residues" evidence="1">
    <location>
        <begin position="121"/>
        <end position="133"/>
    </location>
</feature>
<feature type="compositionally biased region" description="Low complexity" evidence="1">
    <location>
        <begin position="1"/>
        <end position="19"/>
    </location>
</feature>
<name>A0A2T9JYQ8_9CAUL</name>
<feature type="region of interest" description="Disordered" evidence="1">
    <location>
        <begin position="99"/>
        <end position="140"/>
    </location>
</feature>
<accession>A0A2T9JYQ8</accession>
<organism evidence="2 3">
    <name type="scientific">Caulobacter radicis</name>
    <dbReference type="NCBI Taxonomy" id="2172650"/>
    <lineage>
        <taxon>Bacteria</taxon>
        <taxon>Pseudomonadati</taxon>
        <taxon>Pseudomonadota</taxon>
        <taxon>Alphaproteobacteria</taxon>
        <taxon>Caulobacterales</taxon>
        <taxon>Caulobacteraceae</taxon>
        <taxon>Caulobacter</taxon>
    </lineage>
</organism>
<feature type="compositionally biased region" description="Low complexity" evidence="1">
    <location>
        <begin position="99"/>
        <end position="120"/>
    </location>
</feature>
<feature type="region of interest" description="Disordered" evidence="1">
    <location>
        <begin position="1"/>
        <end position="26"/>
    </location>
</feature>
<sequence>EEAAPRLRAGRGAASPGAGDWSGAPSLFAATAAPEPQVRLLGLSRSARRTAALVSIGGAAAAWLSVGEARDGVTLESVSVGGITIDTAGGLRDVRLGEASAGASGGTASSSISPSMQGDAGPPPGRGPIPPASAPAMSGI</sequence>
<dbReference type="AlphaFoldDB" id="A0A2T9JYQ8"/>